<dbReference type="SUPFAM" id="SSF50324">
    <property type="entry name" value="Inorganic pyrophosphatase"/>
    <property type="match status" value="1"/>
</dbReference>
<keyword evidence="6" id="KW-0732">Signal</keyword>
<dbReference type="Pfam" id="PF00719">
    <property type="entry name" value="Pyrophosphatase"/>
    <property type="match status" value="1"/>
</dbReference>
<evidence type="ECO:0000256" key="2">
    <source>
        <dbReference type="ARBA" id="ARBA00012146"/>
    </source>
</evidence>
<keyword evidence="5" id="KW-0460">Magnesium</keyword>
<dbReference type="PROSITE" id="PS51257">
    <property type="entry name" value="PROKAR_LIPOPROTEIN"/>
    <property type="match status" value="1"/>
</dbReference>
<proteinExistence type="predicted"/>
<keyword evidence="3" id="KW-0479">Metal-binding</keyword>
<dbReference type="AlphaFoldDB" id="A0A1N6TEW1"/>
<comment type="cofactor">
    <cofactor evidence="1">
        <name>Mg(2+)</name>
        <dbReference type="ChEBI" id="CHEBI:18420"/>
    </cofactor>
</comment>
<feature type="chain" id="PRO_5009938441" description="inorganic diphosphatase" evidence="6">
    <location>
        <begin position="26"/>
        <end position="195"/>
    </location>
</feature>
<evidence type="ECO:0000256" key="6">
    <source>
        <dbReference type="SAM" id="SignalP"/>
    </source>
</evidence>
<dbReference type="InterPro" id="IPR036649">
    <property type="entry name" value="Pyrophosphatase_sf"/>
</dbReference>
<dbReference type="EMBL" id="FTNM01000001">
    <property type="protein sequence ID" value="SIQ51930.1"/>
    <property type="molecule type" value="Genomic_DNA"/>
</dbReference>
<dbReference type="GO" id="GO:0004427">
    <property type="term" value="F:inorganic diphosphate phosphatase activity"/>
    <property type="evidence" value="ECO:0007669"/>
    <property type="project" value="UniProtKB-EC"/>
</dbReference>
<dbReference type="EC" id="3.6.1.1" evidence="2"/>
<dbReference type="RefSeq" id="WP_007657439.1">
    <property type="nucleotide sequence ID" value="NZ_FTNM01000001.1"/>
</dbReference>
<organism evidence="7 8">
    <name type="scientific">Pontibacter lucknowensis</name>
    <dbReference type="NCBI Taxonomy" id="1077936"/>
    <lineage>
        <taxon>Bacteria</taxon>
        <taxon>Pseudomonadati</taxon>
        <taxon>Bacteroidota</taxon>
        <taxon>Cytophagia</taxon>
        <taxon>Cytophagales</taxon>
        <taxon>Hymenobacteraceae</taxon>
        <taxon>Pontibacter</taxon>
    </lineage>
</organism>
<feature type="signal peptide" evidence="6">
    <location>
        <begin position="1"/>
        <end position="25"/>
    </location>
</feature>
<keyword evidence="8" id="KW-1185">Reference proteome</keyword>
<dbReference type="STRING" id="1077936.SAMN05421545_0289"/>
<sequence>MKTLQRYTFLLLSLVLLASCQTDYAALPTYNGKKQLQAVIEVPAGSATKFHYNRQTKAFEAEQQAGQDRVIPFLPYPANFGFIPSTETNAQKKPLEVIVLTGSVVTGTVMEVIPVGVLQLETEGELDHKIVAVPARPSERTINASDYTNFTADYPAAKAILQQWFVHHNPTARSKFVGWRNEQFAEQEIQRWMKL</sequence>
<gene>
    <name evidence="7" type="ORF">SAMN05421545_0289</name>
</gene>
<evidence type="ECO:0000256" key="3">
    <source>
        <dbReference type="ARBA" id="ARBA00022723"/>
    </source>
</evidence>
<dbReference type="PANTHER" id="PTHR10286">
    <property type="entry name" value="INORGANIC PYROPHOSPHATASE"/>
    <property type="match status" value="1"/>
</dbReference>
<dbReference type="GO" id="GO:0005737">
    <property type="term" value="C:cytoplasm"/>
    <property type="evidence" value="ECO:0007669"/>
    <property type="project" value="InterPro"/>
</dbReference>
<evidence type="ECO:0000256" key="1">
    <source>
        <dbReference type="ARBA" id="ARBA00001946"/>
    </source>
</evidence>
<dbReference type="InterPro" id="IPR008162">
    <property type="entry name" value="Pyrophosphatase"/>
</dbReference>
<dbReference type="OrthoDB" id="5187599at2"/>
<dbReference type="GO" id="GO:0000287">
    <property type="term" value="F:magnesium ion binding"/>
    <property type="evidence" value="ECO:0007669"/>
    <property type="project" value="InterPro"/>
</dbReference>
<dbReference type="GO" id="GO:0006796">
    <property type="term" value="P:phosphate-containing compound metabolic process"/>
    <property type="evidence" value="ECO:0007669"/>
    <property type="project" value="InterPro"/>
</dbReference>
<evidence type="ECO:0000313" key="7">
    <source>
        <dbReference type="EMBL" id="SIQ51930.1"/>
    </source>
</evidence>
<evidence type="ECO:0000256" key="5">
    <source>
        <dbReference type="ARBA" id="ARBA00022842"/>
    </source>
</evidence>
<dbReference type="Gene3D" id="3.90.80.10">
    <property type="entry name" value="Inorganic pyrophosphatase"/>
    <property type="match status" value="1"/>
</dbReference>
<evidence type="ECO:0000313" key="8">
    <source>
        <dbReference type="Proteomes" id="UP000185924"/>
    </source>
</evidence>
<accession>A0A1N6TEW1</accession>
<protein>
    <recommendedName>
        <fullName evidence="2">inorganic diphosphatase</fullName>
        <ecNumber evidence="2">3.6.1.1</ecNumber>
    </recommendedName>
</protein>
<keyword evidence="4" id="KW-0378">Hydrolase</keyword>
<reference evidence="8" key="1">
    <citation type="submission" date="2017-01" db="EMBL/GenBank/DDBJ databases">
        <authorList>
            <person name="Varghese N."/>
            <person name="Submissions S."/>
        </authorList>
    </citation>
    <scope>NUCLEOTIDE SEQUENCE [LARGE SCALE GENOMIC DNA]</scope>
    <source>
        <strain evidence="8">DM9</strain>
    </source>
</reference>
<dbReference type="Proteomes" id="UP000185924">
    <property type="component" value="Unassembled WGS sequence"/>
</dbReference>
<evidence type="ECO:0000256" key="4">
    <source>
        <dbReference type="ARBA" id="ARBA00022801"/>
    </source>
</evidence>
<name>A0A1N6TEW1_9BACT</name>